<evidence type="ECO:0000256" key="8">
    <source>
        <dbReference type="ARBA" id="ARBA00023157"/>
    </source>
</evidence>
<feature type="disulfide bond" evidence="10">
    <location>
        <begin position="262"/>
        <end position="266"/>
    </location>
</feature>
<keyword evidence="4 11" id="KW-0645">Protease</keyword>
<keyword evidence="12" id="KW-0732">Signal</keyword>
<feature type="active site" evidence="9">
    <location>
        <position position="88"/>
    </location>
</feature>
<proteinExistence type="inferred from homology"/>
<feature type="disulfide bond" evidence="10">
    <location>
        <begin position="101"/>
        <end position="106"/>
    </location>
</feature>
<reference evidence="14" key="1">
    <citation type="journal article" date="2023" name="Science">
        <title>Genome structures resolve the early diversification of teleost fishes.</title>
        <authorList>
            <person name="Parey E."/>
            <person name="Louis A."/>
            <person name="Montfort J."/>
            <person name="Bouchez O."/>
            <person name="Roques C."/>
            <person name="Iampietro C."/>
            <person name="Lluch J."/>
            <person name="Castinel A."/>
            <person name="Donnadieu C."/>
            <person name="Desvignes T."/>
            <person name="Floi Bucao C."/>
            <person name="Jouanno E."/>
            <person name="Wen M."/>
            <person name="Mejri S."/>
            <person name="Dirks R."/>
            <person name="Jansen H."/>
            <person name="Henkel C."/>
            <person name="Chen W.J."/>
            <person name="Zahm M."/>
            <person name="Cabau C."/>
            <person name="Klopp C."/>
            <person name="Thompson A.W."/>
            <person name="Robinson-Rechavi M."/>
            <person name="Braasch I."/>
            <person name="Lecointre G."/>
            <person name="Bobe J."/>
            <person name="Postlethwait J.H."/>
            <person name="Berthelot C."/>
            <person name="Roest Crollius H."/>
            <person name="Guiguen Y."/>
        </authorList>
    </citation>
    <scope>NUCLEOTIDE SEQUENCE</scope>
    <source>
        <strain evidence="14">WJC10195</strain>
    </source>
</reference>
<evidence type="ECO:0000256" key="11">
    <source>
        <dbReference type="RuleBase" id="RU000454"/>
    </source>
</evidence>
<dbReference type="PRINTS" id="PR00792">
    <property type="entry name" value="PEPSIN"/>
</dbReference>
<evidence type="ECO:0000256" key="2">
    <source>
        <dbReference type="ARBA" id="ARBA00007447"/>
    </source>
</evidence>
<comment type="similarity">
    <text evidence="2 11">Belongs to the peptidase A1 family.</text>
</comment>
<keyword evidence="5 11" id="KW-0064">Aspartyl protease</keyword>
<evidence type="ECO:0000256" key="1">
    <source>
        <dbReference type="ARBA" id="ARBA00002318"/>
    </source>
</evidence>
<evidence type="ECO:0000256" key="9">
    <source>
        <dbReference type="PIRSR" id="PIRSR601461-1"/>
    </source>
</evidence>
<evidence type="ECO:0000259" key="13">
    <source>
        <dbReference type="PROSITE" id="PS51767"/>
    </source>
</evidence>
<dbReference type="AlphaFoldDB" id="A0A9Q1J5E8"/>
<accession>A0A9Q1J5E8</accession>
<dbReference type="PROSITE" id="PS51767">
    <property type="entry name" value="PEPTIDASE_A1"/>
    <property type="match status" value="1"/>
</dbReference>
<evidence type="ECO:0000256" key="6">
    <source>
        <dbReference type="ARBA" id="ARBA00022757"/>
    </source>
</evidence>
<feature type="signal peptide" evidence="12">
    <location>
        <begin position="1"/>
        <end position="16"/>
    </location>
</feature>
<dbReference type="Gene3D" id="2.40.70.10">
    <property type="entry name" value="Acid Proteases"/>
    <property type="match status" value="2"/>
</dbReference>
<evidence type="ECO:0000256" key="5">
    <source>
        <dbReference type="ARBA" id="ARBA00022750"/>
    </source>
</evidence>
<dbReference type="InterPro" id="IPR021109">
    <property type="entry name" value="Peptidase_aspartic_dom_sf"/>
</dbReference>
<dbReference type="InterPro" id="IPR001461">
    <property type="entry name" value="Aspartic_peptidase_A1"/>
</dbReference>
<evidence type="ECO:0000256" key="7">
    <source>
        <dbReference type="ARBA" id="ARBA00022801"/>
    </source>
</evidence>
<dbReference type="EMBL" id="JAINUF010000003">
    <property type="protein sequence ID" value="KAJ8370245.1"/>
    <property type="molecule type" value="Genomic_DNA"/>
</dbReference>
<keyword evidence="15" id="KW-1185">Reference proteome</keyword>
<dbReference type="InterPro" id="IPR012848">
    <property type="entry name" value="Aspartic_peptidase_N"/>
</dbReference>
<dbReference type="PANTHER" id="PTHR47966:SF22">
    <property type="entry name" value="PEPSIN A-3-RELATED"/>
    <property type="match status" value="1"/>
</dbReference>
<keyword evidence="7 11" id="KW-0378">Hydrolase</keyword>
<dbReference type="PROSITE" id="PS00141">
    <property type="entry name" value="ASP_PROTEASE"/>
    <property type="match status" value="1"/>
</dbReference>
<dbReference type="Pfam" id="PF00026">
    <property type="entry name" value="Asp"/>
    <property type="match status" value="1"/>
</dbReference>
<organism evidence="14 15">
    <name type="scientific">Synaphobranchus kaupii</name>
    <name type="common">Kaup's arrowtooth eel</name>
    <dbReference type="NCBI Taxonomy" id="118154"/>
    <lineage>
        <taxon>Eukaryota</taxon>
        <taxon>Metazoa</taxon>
        <taxon>Chordata</taxon>
        <taxon>Craniata</taxon>
        <taxon>Vertebrata</taxon>
        <taxon>Euteleostomi</taxon>
        <taxon>Actinopterygii</taxon>
        <taxon>Neopterygii</taxon>
        <taxon>Teleostei</taxon>
        <taxon>Anguilliformes</taxon>
        <taxon>Synaphobranchidae</taxon>
        <taxon>Synaphobranchus</taxon>
    </lineage>
</organism>
<sequence>MKWALVLLGLVALSECMNKVPLIRGKSMRQSLMEQGKLEEFMQKYPYDLASKYSGFMSYLPMHNILDIEYVSIISIGTPPQSFRILPDTGSANLWVPSIYCNSYACSNHHKFNPGLSSSFRNLNIHVAIQYGTGSMTGFLGYDTVNVGGIVDTNQMFGLSQTEPGSFLYYSPFDGIMGLAYPDISASSSTPVFDNMMKQGLVSQDIFSIYLTRNHASGSAVIFGGYDPAYFTGQINWVPVTTQSYWQIAIENVMINGQVVACAQGCHGIVDSGTSLIAGPPSEITVIQQQIGANQYTINCQNMGSMPDVTFTINGLQYILAPNAYVRQLNGQCSSGFQPMALPSAQGDLWILGDVFIREYYAIFDRGNNMVGLATAV</sequence>
<dbReference type="SUPFAM" id="SSF50630">
    <property type="entry name" value="Acid proteases"/>
    <property type="match status" value="1"/>
</dbReference>
<feature type="domain" description="Peptidase A1" evidence="13">
    <location>
        <begin position="70"/>
        <end position="374"/>
    </location>
</feature>
<dbReference type="Gene3D" id="6.10.140.60">
    <property type="match status" value="1"/>
</dbReference>
<dbReference type="EC" id="3.4.23.1" evidence="3"/>
<gene>
    <name evidence="14" type="ORF">SKAU_G00102730</name>
</gene>
<keyword evidence="6" id="KW-0222">Digestion</keyword>
<dbReference type="PANTHER" id="PTHR47966">
    <property type="entry name" value="BETA-SITE APP-CLEAVING ENZYME, ISOFORM A-RELATED"/>
    <property type="match status" value="1"/>
</dbReference>
<comment type="function">
    <text evidence="1">Shows particularly broad specificity; although bonds involving phenylalanine and leucine are preferred, many others are also cleaved to some extent.</text>
</comment>
<evidence type="ECO:0000313" key="15">
    <source>
        <dbReference type="Proteomes" id="UP001152622"/>
    </source>
</evidence>
<dbReference type="InterPro" id="IPR033121">
    <property type="entry name" value="PEPTIDASE_A1"/>
</dbReference>
<feature type="active site" evidence="9">
    <location>
        <position position="271"/>
    </location>
</feature>
<evidence type="ECO:0000256" key="3">
    <source>
        <dbReference type="ARBA" id="ARBA00011924"/>
    </source>
</evidence>
<feature type="chain" id="PRO_5040292163" description="pepsin A" evidence="12">
    <location>
        <begin position="17"/>
        <end position="377"/>
    </location>
</feature>
<feature type="disulfide bond" evidence="10">
    <location>
        <begin position="300"/>
        <end position="333"/>
    </location>
</feature>
<dbReference type="GO" id="GO:0006508">
    <property type="term" value="P:proteolysis"/>
    <property type="evidence" value="ECO:0007669"/>
    <property type="project" value="UniProtKB-KW"/>
</dbReference>
<dbReference type="FunFam" id="2.40.70.10:FF:000006">
    <property type="entry name" value="Cathepsin E"/>
    <property type="match status" value="1"/>
</dbReference>
<evidence type="ECO:0000256" key="4">
    <source>
        <dbReference type="ARBA" id="ARBA00022670"/>
    </source>
</evidence>
<dbReference type="FunFam" id="2.40.70.10:FF:000004">
    <property type="entry name" value="Pepsin A"/>
    <property type="match status" value="1"/>
</dbReference>
<dbReference type="GO" id="GO:0004190">
    <property type="term" value="F:aspartic-type endopeptidase activity"/>
    <property type="evidence" value="ECO:0007669"/>
    <property type="project" value="UniProtKB-KW"/>
</dbReference>
<dbReference type="InterPro" id="IPR001969">
    <property type="entry name" value="Aspartic_peptidase_AS"/>
</dbReference>
<protein>
    <recommendedName>
        <fullName evidence="3">pepsin A</fullName>
        <ecNumber evidence="3">3.4.23.1</ecNumber>
    </recommendedName>
</protein>
<evidence type="ECO:0000256" key="10">
    <source>
        <dbReference type="PIRSR" id="PIRSR601461-2"/>
    </source>
</evidence>
<keyword evidence="8 10" id="KW-1015">Disulfide bond</keyword>
<name>A0A9Q1J5E8_SYNKA</name>
<dbReference type="GO" id="GO:0007586">
    <property type="term" value="P:digestion"/>
    <property type="evidence" value="ECO:0007669"/>
    <property type="project" value="UniProtKB-KW"/>
</dbReference>
<dbReference type="Pfam" id="PF07966">
    <property type="entry name" value="A1_Propeptide"/>
    <property type="match status" value="1"/>
</dbReference>
<dbReference type="Proteomes" id="UP001152622">
    <property type="component" value="Chromosome 3"/>
</dbReference>
<dbReference type="OrthoDB" id="771136at2759"/>
<evidence type="ECO:0000313" key="14">
    <source>
        <dbReference type="EMBL" id="KAJ8370245.1"/>
    </source>
</evidence>
<evidence type="ECO:0000256" key="12">
    <source>
        <dbReference type="SAM" id="SignalP"/>
    </source>
</evidence>
<comment type="caution">
    <text evidence="14">The sequence shown here is derived from an EMBL/GenBank/DDBJ whole genome shotgun (WGS) entry which is preliminary data.</text>
</comment>